<feature type="transmembrane region" description="Helical" evidence="2">
    <location>
        <begin position="13"/>
        <end position="36"/>
    </location>
</feature>
<keyword evidence="2" id="KW-1133">Transmembrane helix</keyword>
<keyword evidence="4" id="KW-1185">Reference proteome</keyword>
<dbReference type="Proteomes" id="UP001603857">
    <property type="component" value="Unassembled WGS sequence"/>
</dbReference>
<evidence type="ECO:0000313" key="4">
    <source>
        <dbReference type="Proteomes" id="UP001603857"/>
    </source>
</evidence>
<accession>A0ABD1M7U1</accession>
<organism evidence="3 4">
    <name type="scientific">Flemingia macrophylla</name>
    <dbReference type="NCBI Taxonomy" id="520843"/>
    <lineage>
        <taxon>Eukaryota</taxon>
        <taxon>Viridiplantae</taxon>
        <taxon>Streptophyta</taxon>
        <taxon>Embryophyta</taxon>
        <taxon>Tracheophyta</taxon>
        <taxon>Spermatophyta</taxon>
        <taxon>Magnoliopsida</taxon>
        <taxon>eudicotyledons</taxon>
        <taxon>Gunneridae</taxon>
        <taxon>Pentapetalae</taxon>
        <taxon>rosids</taxon>
        <taxon>fabids</taxon>
        <taxon>Fabales</taxon>
        <taxon>Fabaceae</taxon>
        <taxon>Papilionoideae</taxon>
        <taxon>50 kb inversion clade</taxon>
        <taxon>NPAAA clade</taxon>
        <taxon>indigoferoid/millettioid clade</taxon>
        <taxon>Phaseoleae</taxon>
        <taxon>Flemingia</taxon>
    </lineage>
</organism>
<sequence length="63" mass="6860">MGEDFSYLRFGSMALHLFGMILISLSIITFAILSCGEYEDSNRPRRREGGHNSGGGAECCIGD</sequence>
<evidence type="ECO:0008006" key="5">
    <source>
        <dbReference type="Google" id="ProtNLM"/>
    </source>
</evidence>
<name>A0ABD1M7U1_9FABA</name>
<proteinExistence type="predicted"/>
<dbReference type="AlphaFoldDB" id="A0ABD1M7U1"/>
<dbReference type="EMBL" id="JBGMDY010000006">
    <property type="protein sequence ID" value="KAL2331623.1"/>
    <property type="molecule type" value="Genomic_DNA"/>
</dbReference>
<protein>
    <recommendedName>
        <fullName evidence="5">Transmembrane protein</fullName>
    </recommendedName>
</protein>
<feature type="compositionally biased region" description="Basic and acidic residues" evidence="1">
    <location>
        <begin position="40"/>
        <end position="50"/>
    </location>
</feature>
<evidence type="ECO:0000256" key="2">
    <source>
        <dbReference type="SAM" id="Phobius"/>
    </source>
</evidence>
<reference evidence="3 4" key="1">
    <citation type="submission" date="2024-08" db="EMBL/GenBank/DDBJ databases">
        <title>Insights into the chromosomal genome structure of Flemingia macrophylla.</title>
        <authorList>
            <person name="Ding Y."/>
            <person name="Zhao Y."/>
            <person name="Bi W."/>
            <person name="Wu M."/>
            <person name="Zhao G."/>
            <person name="Gong Y."/>
            <person name="Li W."/>
            <person name="Zhang P."/>
        </authorList>
    </citation>
    <scope>NUCLEOTIDE SEQUENCE [LARGE SCALE GENOMIC DNA]</scope>
    <source>
        <strain evidence="3">DYQJB</strain>
        <tissue evidence="3">Leaf</tissue>
    </source>
</reference>
<feature type="region of interest" description="Disordered" evidence="1">
    <location>
        <begin position="40"/>
        <end position="63"/>
    </location>
</feature>
<keyword evidence="2" id="KW-0472">Membrane</keyword>
<keyword evidence="2" id="KW-0812">Transmembrane</keyword>
<evidence type="ECO:0000313" key="3">
    <source>
        <dbReference type="EMBL" id="KAL2331623.1"/>
    </source>
</evidence>
<comment type="caution">
    <text evidence="3">The sequence shown here is derived from an EMBL/GenBank/DDBJ whole genome shotgun (WGS) entry which is preliminary data.</text>
</comment>
<evidence type="ECO:0000256" key="1">
    <source>
        <dbReference type="SAM" id="MobiDB-lite"/>
    </source>
</evidence>
<gene>
    <name evidence="3" type="ORF">Fmac_019204</name>
</gene>